<feature type="non-terminal residue" evidence="2">
    <location>
        <position position="53"/>
    </location>
</feature>
<dbReference type="AlphaFoldDB" id="A0A391NUL8"/>
<keyword evidence="1" id="KW-1133">Transmembrane helix</keyword>
<feature type="transmembrane region" description="Helical" evidence="1">
    <location>
        <begin position="15"/>
        <end position="35"/>
    </location>
</feature>
<name>A0A391NUL8_9EUKA</name>
<comment type="caution">
    <text evidence="2">The sequence shown here is derived from an EMBL/GenBank/DDBJ whole genome shotgun (WGS) entry which is preliminary data.</text>
</comment>
<accession>A0A391NUL8</accession>
<evidence type="ECO:0000256" key="1">
    <source>
        <dbReference type="SAM" id="Phobius"/>
    </source>
</evidence>
<organism evidence="2 3">
    <name type="scientific">Kipferlia bialata</name>
    <dbReference type="NCBI Taxonomy" id="797122"/>
    <lineage>
        <taxon>Eukaryota</taxon>
        <taxon>Metamonada</taxon>
        <taxon>Carpediemonas-like organisms</taxon>
        <taxon>Kipferlia</taxon>
    </lineage>
</organism>
<proteinExistence type="predicted"/>
<dbReference type="EMBL" id="BDIP01008838">
    <property type="protein sequence ID" value="GCA64855.1"/>
    <property type="molecule type" value="Genomic_DNA"/>
</dbReference>
<sequence>MVDVSRANILDPYRLPVVLCYLLGLCALVALRVLVFPDDHSIQSYAWVYAIDG</sequence>
<dbReference type="Proteomes" id="UP000265618">
    <property type="component" value="Unassembled WGS sequence"/>
</dbReference>
<keyword evidence="3" id="KW-1185">Reference proteome</keyword>
<gene>
    <name evidence="2" type="ORF">KIPB_015580</name>
</gene>
<keyword evidence="1" id="KW-0472">Membrane</keyword>
<keyword evidence="1" id="KW-0812">Transmembrane</keyword>
<reference evidence="2 3" key="1">
    <citation type="journal article" date="2018" name="PLoS ONE">
        <title>The draft genome of Kipferlia bialata reveals reductive genome evolution in fornicate parasites.</title>
        <authorList>
            <person name="Tanifuji G."/>
            <person name="Takabayashi S."/>
            <person name="Kume K."/>
            <person name="Takagi M."/>
            <person name="Nakayama T."/>
            <person name="Kamikawa R."/>
            <person name="Inagaki Y."/>
            <person name="Hashimoto T."/>
        </authorList>
    </citation>
    <scope>NUCLEOTIDE SEQUENCE [LARGE SCALE GENOMIC DNA]</scope>
    <source>
        <strain evidence="2">NY0173</strain>
    </source>
</reference>
<protein>
    <submittedName>
        <fullName evidence="2">Uncharacterized protein</fullName>
    </submittedName>
</protein>
<evidence type="ECO:0000313" key="3">
    <source>
        <dbReference type="Proteomes" id="UP000265618"/>
    </source>
</evidence>
<evidence type="ECO:0000313" key="2">
    <source>
        <dbReference type="EMBL" id="GCA64855.1"/>
    </source>
</evidence>